<dbReference type="InterPro" id="IPR006094">
    <property type="entry name" value="Oxid_FAD_bind_N"/>
</dbReference>
<comment type="cofactor">
    <cofactor evidence="1">
        <name>FAD</name>
        <dbReference type="ChEBI" id="CHEBI:57692"/>
    </cofactor>
</comment>
<keyword evidence="12" id="KW-1185">Reference proteome</keyword>
<evidence type="ECO:0000256" key="5">
    <source>
        <dbReference type="ARBA" id="ARBA00022946"/>
    </source>
</evidence>
<accession>A0A1G9ZT44</accession>
<evidence type="ECO:0000256" key="1">
    <source>
        <dbReference type="ARBA" id="ARBA00001974"/>
    </source>
</evidence>
<dbReference type="GO" id="GO:0004458">
    <property type="term" value="F:D-lactate dehydrogenase (cytochrome) activity"/>
    <property type="evidence" value="ECO:0007669"/>
    <property type="project" value="UniProtKB-EC"/>
</dbReference>
<protein>
    <recommendedName>
        <fullName evidence="7">D-lactate dehydrogenase (cytochrome)</fullName>
        <ecNumber evidence="7">1.1.2.4</ecNumber>
    </recommendedName>
</protein>
<name>A0A1G9ZT44_9EURY</name>
<evidence type="ECO:0000256" key="3">
    <source>
        <dbReference type="ARBA" id="ARBA00022630"/>
    </source>
</evidence>
<organism evidence="11 12">
    <name type="scientific">Haloarchaeobius iranensis</name>
    <dbReference type="NCBI Taxonomy" id="996166"/>
    <lineage>
        <taxon>Archaea</taxon>
        <taxon>Methanobacteriati</taxon>
        <taxon>Methanobacteriota</taxon>
        <taxon>Stenosarchaea group</taxon>
        <taxon>Halobacteria</taxon>
        <taxon>Halobacteriales</taxon>
        <taxon>Halorubellaceae</taxon>
        <taxon>Haloarchaeobius</taxon>
    </lineage>
</organism>
<dbReference type="Pfam" id="PF13183">
    <property type="entry name" value="Fer4_8"/>
    <property type="match status" value="1"/>
</dbReference>
<proteinExistence type="inferred from homology"/>
<dbReference type="EC" id="1.1.2.4" evidence="7"/>
<comment type="similarity">
    <text evidence="2">Belongs to the FAD-binding oxidoreductase/transferase type 4 family.</text>
</comment>
<evidence type="ECO:0000259" key="10">
    <source>
        <dbReference type="PROSITE" id="PS51387"/>
    </source>
</evidence>
<gene>
    <name evidence="11" type="ORF">SAMN05192554_12253</name>
</gene>
<dbReference type="InterPro" id="IPR036318">
    <property type="entry name" value="FAD-bd_PCMH-like_sf"/>
</dbReference>
<feature type="domain" description="FAD-binding PCMH-type" evidence="10">
    <location>
        <begin position="64"/>
        <end position="308"/>
    </location>
</feature>
<keyword evidence="4" id="KW-0274">FAD</keyword>
<dbReference type="PANTHER" id="PTHR11748">
    <property type="entry name" value="D-LACTATE DEHYDROGENASE"/>
    <property type="match status" value="1"/>
</dbReference>
<keyword evidence="5" id="KW-0809">Transit peptide</keyword>
<dbReference type="GO" id="GO:0008720">
    <property type="term" value="F:D-lactate dehydrogenase (NAD+) activity"/>
    <property type="evidence" value="ECO:0007669"/>
    <property type="project" value="TreeGrafter"/>
</dbReference>
<dbReference type="GO" id="GO:0071949">
    <property type="term" value="F:FAD binding"/>
    <property type="evidence" value="ECO:0007669"/>
    <property type="project" value="InterPro"/>
</dbReference>
<feature type="region of interest" description="Disordered" evidence="8">
    <location>
        <begin position="1"/>
        <end position="24"/>
    </location>
</feature>
<evidence type="ECO:0000259" key="9">
    <source>
        <dbReference type="PROSITE" id="PS51379"/>
    </source>
</evidence>
<evidence type="ECO:0000256" key="6">
    <source>
        <dbReference type="ARBA" id="ARBA00023002"/>
    </source>
</evidence>
<dbReference type="InterPro" id="IPR016169">
    <property type="entry name" value="FAD-bd_PCMH_sub2"/>
</dbReference>
<evidence type="ECO:0000313" key="11">
    <source>
        <dbReference type="EMBL" id="SDN24772.1"/>
    </source>
</evidence>
<dbReference type="Pfam" id="PF01565">
    <property type="entry name" value="FAD_binding_4"/>
    <property type="match status" value="1"/>
</dbReference>
<feature type="region of interest" description="Disordered" evidence="8">
    <location>
        <begin position="1002"/>
        <end position="1026"/>
    </location>
</feature>
<evidence type="ECO:0000256" key="2">
    <source>
        <dbReference type="ARBA" id="ARBA00008000"/>
    </source>
</evidence>
<dbReference type="PROSITE" id="PS51379">
    <property type="entry name" value="4FE4S_FER_2"/>
    <property type="match status" value="1"/>
</dbReference>
<dbReference type="InterPro" id="IPR017900">
    <property type="entry name" value="4Fe4S_Fe_S_CS"/>
</dbReference>
<dbReference type="PROSITE" id="PS51387">
    <property type="entry name" value="FAD_PCMH"/>
    <property type="match status" value="1"/>
</dbReference>
<evidence type="ECO:0000256" key="7">
    <source>
        <dbReference type="ARBA" id="ARBA00038897"/>
    </source>
</evidence>
<dbReference type="Gene3D" id="3.30.70.2740">
    <property type="match status" value="1"/>
</dbReference>
<dbReference type="SUPFAM" id="SSF55103">
    <property type="entry name" value="FAD-linked oxidases, C-terminal domain"/>
    <property type="match status" value="1"/>
</dbReference>
<dbReference type="SUPFAM" id="SSF56176">
    <property type="entry name" value="FAD-binding/transporter-associated domain-like"/>
    <property type="match status" value="1"/>
</dbReference>
<dbReference type="Proteomes" id="UP000199370">
    <property type="component" value="Unassembled WGS sequence"/>
</dbReference>
<dbReference type="AlphaFoldDB" id="A0A1G9ZT44"/>
<feature type="domain" description="4Fe-4S ferredoxin-type" evidence="9">
    <location>
        <begin position="665"/>
        <end position="698"/>
    </location>
</feature>
<dbReference type="RefSeq" id="WP_089735550.1">
    <property type="nucleotide sequence ID" value="NZ_FNIA01000022.1"/>
</dbReference>
<dbReference type="InterPro" id="IPR004113">
    <property type="entry name" value="FAD-bd_oxidored_4_C"/>
</dbReference>
<keyword evidence="3" id="KW-0285">Flavoprotein</keyword>
<dbReference type="STRING" id="996166.SAMN05192554_12253"/>
<dbReference type="InterPro" id="IPR016166">
    <property type="entry name" value="FAD-bd_PCMH"/>
</dbReference>
<sequence length="1026" mass="110328">MASDPDAVDQDAPRDARDAAATYDYRSDDVTRPDILDALSTRVDGDVRFDSYSRQLYATDASIYEQLPVGVVFPQSTDDVAAVVAYCADEGIPVLPRGGGTSLAGQTVNEAVVLDFTRYMDSVESLDPDARRARVQPGGRLGDLNDRLADHGLKFAPDPAWGDKSALGGAIGNNSTGAHSLRYGKTDAYVESCEVVLADGTVTEFGEISTEELRERADPDGDLEARIHAEVARVLDEEADEIRERYPELKRNVSGYNLDWLVEDATGATRDVGEPDADGGTVNLAKLLCGSEGTLAVVTEATVALEPVPETKSLALLCYDDLVTAMADVPAILDHDPAAVELVDEVLLDLARDTAEFADVAGQLPEGTRATLLVEFYADDDAAGERAVADLLADRVPAAVEGSDDGAGGDDPARAFDAVEAHDDAERAKIWKLRKSGLPILLSRTSDAKHVSFIEDTAVPPDSLPEFVEGFREILDDHDTFASFYAHAGPGVLHVRPLVNTKTAEGIEAMESIADAVTDLVVDLGGSVSGEHGDGRARTQWNRKLYGDGLWETFRDLKTAFDPDWLLNPGQVCGDVSMTEELRSGPEYEFDAGFEPELEWANENGFQGMVELCHGCGGCRGDQHTTGGVMCPTYRASREEITSTRGRANMLRSAMAGDLPDDGFGDEFVDEVLDLCIGCKGCAHDCPSEVDMAKLKAEVVHEHHEREGVPLRDRLFGRIHDLSRVGSALAPVSNWLADLGPARALGERLLGIDADRSLPTFHRKTFRDRFAARGGPAVPEHEAERRVLLYPDTHTNYTDPDAGMAAVEVLEAAGVHVRVPDEVGDTGRPVYSKGLLDAARATARENVARLAPRVRDGWDVVLVEPSNAVMLQSDYPDLLDGDSVDDLADATYGVCEYLDAFRLDDAIAFDAPEGPLTYHGHCHQKATAKDHHAVGVLRRAGYDVDPLDSTCCGMAGSFGYEAEHRGMSAAIAGILYDQVDESPGDRVVAPGASCRTQLADRDVLGDGDDASEPPTPVELLASALER</sequence>
<dbReference type="PANTHER" id="PTHR11748:SF111">
    <property type="entry name" value="D-LACTATE DEHYDROGENASE, MITOCHONDRIAL-RELATED"/>
    <property type="match status" value="1"/>
</dbReference>
<dbReference type="Gene3D" id="3.30.465.10">
    <property type="match status" value="2"/>
</dbReference>
<dbReference type="InterPro" id="IPR017896">
    <property type="entry name" value="4Fe4S_Fe-S-bd"/>
</dbReference>
<evidence type="ECO:0000256" key="4">
    <source>
        <dbReference type="ARBA" id="ARBA00022827"/>
    </source>
</evidence>
<reference evidence="11 12" key="1">
    <citation type="submission" date="2016-10" db="EMBL/GenBank/DDBJ databases">
        <authorList>
            <person name="de Groot N.N."/>
        </authorList>
    </citation>
    <scope>NUCLEOTIDE SEQUENCE [LARGE SCALE GENOMIC DNA]</scope>
    <source>
        <strain evidence="12">EB21,IBRC-M 10013,KCTC 4048</strain>
    </source>
</reference>
<dbReference type="InterPro" id="IPR004017">
    <property type="entry name" value="Cys_rich_dom"/>
</dbReference>
<dbReference type="EMBL" id="FNIA01000022">
    <property type="protein sequence ID" value="SDN24772.1"/>
    <property type="molecule type" value="Genomic_DNA"/>
</dbReference>
<evidence type="ECO:0000313" key="12">
    <source>
        <dbReference type="Proteomes" id="UP000199370"/>
    </source>
</evidence>
<keyword evidence="6" id="KW-0560">Oxidoreductase</keyword>
<evidence type="ECO:0000256" key="8">
    <source>
        <dbReference type="SAM" id="MobiDB-lite"/>
    </source>
</evidence>
<dbReference type="OrthoDB" id="2837at2157"/>
<dbReference type="SUPFAM" id="SSF46548">
    <property type="entry name" value="alpha-helical ferredoxin"/>
    <property type="match status" value="1"/>
</dbReference>
<dbReference type="Pfam" id="PF02754">
    <property type="entry name" value="CCG"/>
    <property type="match status" value="1"/>
</dbReference>
<dbReference type="PROSITE" id="PS00198">
    <property type="entry name" value="4FE4S_FER_1"/>
    <property type="match status" value="1"/>
</dbReference>
<dbReference type="GO" id="GO:1903457">
    <property type="term" value="P:lactate catabolic process"/>
    <property type="evidence" value="ECO:0007669"/>
    <property type="project" value="TreeGrafter"/>
</dbReference>
<dbReference type="InterPro" id="IPR016164">
    <property type="entry name" value="FAD-linked_Oxase-like_C"/>
</dbReference>
<dbReference type="Pfam" id="PF02913">
    <property type="entry name" value="FAD-oxidase_C"/>
    <property type="match status" value="1"/>
</dbReference>